<evidence type="ECO:0000313" key="2">
    <source>
        <dbReference type="EMBL" id="EEN66255.1"/>
    </source>
</evidence>
<reference evidence="2" key="1">
    <citation type="journal article" date="2008" name="Nature">
        <title>The amphioxus genome and the evolution of the chordate karyotype.</title>
        <authorList>
            <consortium name="US DOE Joint Genome Institute (JGI-PGF)"/>
            <person name="Putnam N.H."/>
            <person name="Butts T."/>
            <person name="Ferrier D.E.K."/>
            <person name="Furlong R.F."/>
            <person name="Hellsten U."/>
            <person name="Kawashima T."/>
            <person name="Robinson-Rechavi M."/>
            <person name="Shoguchi E."/>
            <person name="Terry A."/>
            <person name="Yu J.-K."/>
            <person name="Benito-Gutierrez E.L."/>
            <person name="Dubchak I."/>
            <person name="Garcia-Fernandez J."/>
            <person name="Gibson-Brown J.J."/>
            <person name="Grigoriev I.V."/>
            <person name="Horton A.C."/>
            <person name="de Jong P.J."/>
            <person name="Jurka J."/>
            <person name="Kapitonov V.V."/>
            <person name="Kohara Y."/>
            <person name="Kuroki Y."/>
            <person name="Lindquist E."/>
            <person name="Lucas S."/>
            <person name="Osoegawa K."/>
            <person name="Pennacchio L.A."/>
            <person name="Salamov A.A."/>
            <person name="Satou Y."/>
            <person name="Sauka-Spengler T."/>
            <person name="Schmutz J."/>
            <person name="Shin-I T."/>
            <person name="Toyoda A."/>
            <person name="Bronner-Fraser M."/>
            <person name="Fujiyama A."/>
            <person name="Holland L.Z."/>
            <person name="Holland P.W.H."/>
            <person name="Satoh N."/>
            <person name="Rokhsar D.S."/>
        </authorList>
    </citation>
    <scope>NUCLEOTIDE SEQUENCE [LARGE SCALE GENOMIC DNA]</scope>
    <source>
        <strain evidence="2">S238N-H82</strain>
        <tissue evidence="2">Testes</tissue>
    </source>
</reference>
<evidence type="ECO:0000256" key="1">
    <source>
        <dbReference type="SAM" id="SignalP"/>
    </source>
</evidence>
<dbReference type="InParanoid" id="C3Y0I2"/>
<feature type="signal peptide" evidence="1">
    <location>
        <begin position="1"/>
        <end position="22"/>
    </location>
</feature>
<dbReference type="EMBL" id="GG666478">
    <property type="protein sequence ID" value="EEN66255.1"/>
    <property type="molecule type" value="Genomic_DNA"/>
</dbReference>
<feature type="chain" id="PRO_5002935024" evidence="1">
    <location>
        <begin position="23"/>
        <end position="100"/>
    </location>
</feature>
<accession>C3Y0I2</accession>
<keyword evidence="1" id="KW-0732">Signal</keyword>
<proteinExistence type="predicted"/>
<dbReference type="AlphaFoldDB" id="C3Y0I2"/>
<protein>
    <submittedName>
        <fullName evidence="2">Uncharacterized protein</fullName>
    </submittedName>
</protein>
<gene>
    <name evidence="2" type="ORF">BRAFLDRAFT_92965</name>
</gene>
<sequence>MAASQLYTCLSVCVLLISGVSAGIWITDITNCALLCLGCNELHKGTLLWEARGGGELCVNFCTQSIPSLVPRDFCHFILESGEKKRSSFKARYLYRHRTQ</sequence>
<name>C3Y0I2_BRAFL</name>
<organism>
    <name type="scientific">Branchiostoma floridae</name>
    <name type="common">Florida lancelet</name>
    <name type="synonym">Amphioxus</name>
    <dbReference type="NCBI Taxonomy" id="7739"/>
    <lineage>
        <taxon>Eukaryota</taxon>
        <taxon>Metazoa</taxon>
        <taxon>Chordata</taxon>
        <taxon>Cephalochordata</taxon>
        <taxon>Leptocardii</taxon>
        <taxon>Amphioxiformes</taxon>
        <taxon>Branchiostomatidae</taxon>
        <taxon>Branchiostoma</taxon>
    </lineage>
</organism>